<evidence type="ECO:0000313" key="10">
    <source>
        <dbReference type="Proteomes" id="UP001249851"/>
    </source>
</evidence>
<dbReference type="NCBIfam" id="NF037979">
    <property type="entry name" value="Na_transp"/>
    <property type="match status" value="1"/>
</dbReference>
<feature type="transmembrane region" description="Helical" evidence="8">
    <location>
        <begin position="438"/>
        <end position="460"/>
    </location>
</feature>
<feature type="binding site" evidence="6">
    <location>
        <position position="557"/>
    </location>
    <ligand>
        <name>Na(+)</name>
        <dbReference type="ChEBI" id="CHEBI:29101"/>
        <label>1</label>
    </ligand>
</feature>
<feature type="transmembrane region" description="Helical" evidence="8">
    <location>
        <begin position="406"/>
        <end position="426"/>
    </location>
</feature>
<accession>A0AAD9QGY7</accession>
<name>A0AAD9QGY7_ACRCE</name>
<feature type="transmembrane region" description="Helical" evidence="8">
    <location>
        <begin position="247"/>
        <end position="275"/>
    </location>
</feature>
<dbReference type="PANTHER" id="PTHR11616:SF182">
    <property type="entry name" value="TRANSPORTER"/>
    <property type="match status" value="1"/>
</dbReference>
<organism evidence="9 10">
    <name type="scientific">Acropora cervicornis</name>
    <name type="common">Staghorn coral</name>
    <dbReference type="NCBI Taxonomy" id="6130"/>
    <lineage>
        <taxon>Eukaryota</taxon>
        <taxon>Metazoa</taxon>
        <taxon>Cnidaria</taxon>
        <taxon>Anthozoa</taxon>
        <taxon>Hexacorallia</taxon>
        <taxon>Scleractinia</taxon>
        <taxon>Astrocoeniina</taxon>
        <taxon>Acroporidae</taxon>
        <taxon>Acropora</taxon>
    </lineage>
</organism>
<dbReference type="InterPro" id="IPR000175">
    <property type="entry name" value="Na/ntran_symport"/>
</dbReference>
<feature type="compositionally biased region" description="Basic and acidic residues" evidence="7">
    <location>
        <begin position="133"/>
        <end position="143"/>
    </location>
</feature>
<evidence type="ECO:0000256" key="5">
    <source>
        <dbReference type="ARBA" id="ARBA00023136"/>
    </source>
</evidence>
<comment type="subcellular location">
    <subcellularLocation>
        <location evidence="1">Membrane</location>
        <topology evidence="1">Multi-pass membrane protein</topology>
    </subcellularLocation>
</comment>
<feature type="transmembrane region" description="Helical" evidence="8">
    <location>
        <begin position="583"/>
        <end position="603"/>
    </location>
</feature>
<evidence type="ECO:0000256" key="1">
    <source>
        <dbReference type="ARBA" id="ARBA00004141"/>
    </source>
</evidence>
<evidence type="ECO:0000256" key="4">
    <source>
        <dbReference type="ARBA" id="ARBA00022989"/>
    </source>
</evidence>
<feature type="binding site" evidence="6">
    <location>
        <position position="187"/>
    </location>
    <ligand>
        <name>Na(+)</name>
        <dbReference type="ChEBI" id="CHEBI:29101"/>
        <label>1</label>
    </ligand>
</feature>
<reference evidence="9" key="1">
    <citation type="journal article" date="2023" name="G3 (Bethesda)">
        <title>Whole genome assembly and annotation of the endangered Caribbean coral Acropora cervicornis.</title>
        <authorList>
            <person name="Selwyn J.D."/>
            <person name="Vollmer S.V."/>
        </authorList>
    </citation>
    <scope>NUCLEOTIDE SEQUENCE</scope>
    <source>
        <strain evidence="9">K2</strain>
    </source>
</reference>
<dbReference type="EMBL" id="JARQWQ010000035">
    <property type="protein sequence ID" value="KAK2560766.1"/>
    <property type="molecule type" value="Genomic_DNA"/>
</dbReference>
<dbReference type="GO" id="GO:0006865">
    <property type="term" value="P:amino acid transport"/>
    <property type="evidence" value="ECO:0007669"/>
    <property type="project" value="TreeGrafter"/>
</dbReference>
<dbReference type="Proteomes" id="UP001249851">
    <property type="component" value="Unassembled WGS sequence"/>
</dbReference>
<proteinExistence type="predicted"/>
<keyword evidence="6" id="KW-0915">Sodium</keyword>
<dbReference type="PROSITE" id="PS50267">
    <property type="entry name" value="NA_NEUROTRAN_SYMP_3"/>
    <property type="match status" value="1"/>
</dbReference>
<feature type="binding site" evidence="6">
    <location>
        <position position="445"/>
    </location>
    <ligand>
        <name>Na(+)</name>
        <dbReference type="ChEBI" id="CHEBI:29101"/>
        <label>1</label>
    </ligand>
</feature>
<dbReference type="Pfam" id="PF00209">
    <property type="entry name" value="SNF"/>
    <property type="match status" value="1"/>
</dbReference>
<dbReference type="AlphaFoldDB" id="A0AAD9QGY7"/>
<feature type="region of interest" description="Disordered" evidence="7">
    <location>
        <begin position="116"/>
        <end position="143"/>
    </location>
</feature>
<feature type="transmembrane region" description="Helical" evidence="8">
    <location>
        <begin position="609"/>
        <end position="640"/>
    </location>
</feature>
<feature type="transmembrane region" description="Helical" evidence="8">
    <location>
        <begin position="174"/>
        <end position="192"/>
    </location>
</feature>
<dbReference type="PANTHER" id="PTHR11616">
    <property type="entry name" value="SODIUM/CHLORIDE DEPENDENT TRANSPORTER"/>
    <property type="match status" value="1"/>
</dbReference>
<keyword evidence="2" id="KW-0813">Transport</keyword>
<protein>
    <submittedName>
        <fullName evidence="9">Sodium-dependent neutral amino acid transporter B(0)AT1</fullName>
    </submittedName>
</protein>
<gene>
    <name evidence="9" type="ORF">P5673_016554</name>
</gene>
<reference evidence="9" key="2">
    <citation type="journal article" date="2023" name="Science">
        <title>Genomic signatures of disease resistance in endangered staghorn corals.</title>
        <authorList>
            <person name="Vollmer S.V."/>
            <person name="Selwyn J.D."/>
            <person name="Despard B.A."/>
            <person name="Roesel C.L."/>
        </authorList>
    </citation>
    <scope>NUCLEOTIDE SEQUENCE</scope>
    <source>
        <strain evidence="9">K2</strain>
    </source>
</reference>
<sequence>MTEFSTAQERDSNHIETMPMTVLETTGLKTYRNETSATKRLDGEIENIVILSQPNQEYKVSCEKANMPNGSTVGNHGDTANGNKCLPCVNHSPNRSSYQTGRMSLPLNGKYANNINTKDRSKANGEHSNNTVETRENSRLHRQKSENLCGCGSPLKRLFNHRDPEKPWNSKGDFFVAVLAYLLGISNVVRFPQLFYKHGGGAFFLPYVIMLIILGIPLVCLEMAVGQRLGRNSVIESWQDLNQSLRGIGIAAAVVSLMTIFYYNYIVAWCLYYFVHSMRRTLLWSTCLAISNGNDTVDPECTKSSPAEYYWYRETLDVADDINKSTGINLYLYLFVVVSWTLSFLLTMRGSRAVSKILIVILLFIVTNLLTLFFHGVHLKGWAEGLGRLFIPEFEKLKEPVVWMDAAGQIFFSLGIGFGSLTLFSTGNKPKNSCFTDALLCVLGNCGTSVWAGIIMFSLFGFKADYKVKECEMSRNSSFKTNGSALSLPCSKDEVLNNVSPGKDIEFFSSRLARSLSIDLMLPPGLSLAFAGLSETFTKMSPPPLWSSLFYFLLFLLGSSSMLGMMEIVLVTGKEMKVFKRTWRNEIICGIVCLILCISNLMFVQSTGFYLLEIISGASSIPLLFTGLVECVGVTYVYGMDRFSKDLYQMTGKHVKSRWKICWKFISPLIIFCVIIGGMVQTIEAIAKGNFTYTAWDRNQAKVKYHQYPAWGYVIYAIFALVPMFCIVYPPLKDYFVHNNSDDETAGLTSESYSTVLCCCLDWSRNYNVSPKNSKRVNGHVNHTVEGDDG</sequence>
<evidence type="ECO:0000256" key="8">
    <source>
        <dbReference type="SAM" id="Phobius"/>
    </source>
</evidence>
<feature type="binding site" evidence="6">
    <location>
        <position position="561"/>
    </location>
    <ligand>
        <name>Na(+)</name>
        <dbReference type="ChEBI" id="CHEBI:29101"/>
        <label>1</label>
    </ligand>
</feature>
<feature type="transmembrane region" description="Helical" evidence="8">
    <location>
        <begin position="549"/>
        <end position="571"/>
    </location>
</feature>
<keyword evidence="10" id="KW-1185">Reference proteome</keyword>
<dbReference type="PRINTS" id="PR00176">
    <property type="entry name" value="NANEUSMPORT"/>
</dbReference>
<evidence type="ECO:0000256" key="7">
    <source>
        <dbReference type="SAM" id="MobiDB-lite"/>
    </source>
</evidence>
<keyword evidence="5 8" id="KW-0472">Membrane</keyword>
<evidence type="ECO:0000313" key="9">
    <source>
        <dbReference type="EMBL" id="KAK2560766.1"/>
    </source>
</evidence>
<feature type="transmembrane region" description="Helical" evidence="8">
    <location>
        <begin position="330"/>
        <end position="348"/>
    </location>
</feature>
<feature type="transmembrane region" description="Helical" evidence="8">
    <location>
        <begin position="661"/>
        <end position="683"/>
    </location>
</feature>
<dbReference type="SUPFAM" id="SSF161070">
    <property type="entry name" value="SNF-like"/>
    <property type="match status" value="1"/>
</dbReference>
<feature type="binding site" evidence="6">
    <location>
        <position position="413"/>
    </location>
    <ligand>
        <name>Na(+)</name>
        <dbReference type="ChEBI" id="CHEBI:29101"/>
        <label>1</label>
    </ligand>
</feature>
<evidence type="ECO:0000256" key="3">
    <source>
        <dbReference type="ARBA" id="ARBA00022692"/>
    </source>
</evidence>
<dbReference type="GO" id="GO:0046872">
    <property type="term" value="F:metal ion binding"/>
    <property type="evidence" value="ECO:0007669"/>
    <property type="project" value="UniProtKB-KW"/>
</dbReference>
<keyword evidence="6" id="KW-0479">Metal-binding</keyword>
<dbReference type="GO" id="GO:0005886">
    <property type="term" value="C:plasma membrane"/>
    <property type="evidence" value="ECO:0007669"/>
    <property type="project" value="TreeGrafter"/>
</dbReference>
<feature type="transmembrane region" description="Helical" evidence="8">
    <location>
        <begin position="204"/>
        <end position="226"/>
    </location>
</feature>
<keyword evidence="4 8" id="KW-1133">Transmembrane helix</keyword>
<dbReference type="InterPro" id="IPR037272">
    <property type="entry name" value="SNS_sf"/>
</dbReference>
<dbReference type="GO" id="GO:0035725">
    <property type="term" value="P:sodium ion transmembrane transport"/>
    <property type="evidence" value="ECO:0007669"/>
    <property type="project" value="TreeGrafter"/>
</dbReference>
<keyword evidence="3 8" id="KW-0812">Transmembrane</keyword>
<feature type="transmembrane region" description="Helical" evidence="8">
    <location>
        <begin position="710"/>
        <end position="729"/>
    </location>
</feature>
<comment type="caution">
    <text evidence="9">The sequence shown here is derived from an EMBL/GenBank/DDBJ whole genome shotgun (WGS) entry which is preliminary data.</text>
</comment>
<feature type="transmembrane region" description="Helical" evidence="8">
    <location>
        <begin position="357"/>
        <end position="377"/>
    </location>
</feature>
<evidence type="ECO:0000256" key="6">
    <source>
        <dbReference type="PIRSR" id="PIRSR600175-1"/>
    </source>
</evidence>
<evidence type="ECO:0000256" key="2">
    <source>
        <dbReference type="ARBA" id="ARBA00022448"/>
    </source>
</evidence>